<sequence length="417" mass="45345">MESAPSTTQQSGGAGGAGWGAFLKSIASFNGDLSTLTAPPFILSSTSLTEFSSYWCEHPSIFAAPAQEPDAAKRALLVLKWFLTTLKQQYASRSEQYGNEKKPLNPFLGELFLGRWEDDAGTTELISEQVSHHPPATAYNITNLPSGVRLEGYNAQKASFSKTINIKQIGHAVLTVSAPSAAEPDTYLITLPSLHIEGLIFGSPFIELEGSSYITSSTGFTAKIDYSGKGWLSGKKNSFTAVLYPTGKEKDILFNVSGQWTKSFEIHSGPAKHNSKDNLVESWNPLPLSELIVAPLEKQHPLESRRAWAKVAAAIAKGDLDTVSTEKGKIENAQREMRAKEKAEGRTWSRRYFTAQHDGADWVLTKLGAAVGLPENGDADKTGGLWRFDLAKADAARRETPPSEEEARKLASELLGQ</sequence>
<dbReference type="GO" id="GO:0008142">
    <property type="term" value="F:oxysterol binding"/>
    <property type="evidence" value="ECO:0007669"/>
    <property type="project" value="TreeGrafter"/>
</dbReference>
<evidence type="ECO:0000256" key="3">
    <source>
        <dbReference type="SAM" id="MobiDB-lite"/>
    </source>
</evidence>
<dbReference type="EMBL" id="MU853223">
    <property type="protein sequence ID" value="KAK4128284.1"/>
    <property type="molecule type" value="Genomic_DNA"/>
</dbReference>
<evidence type="ECO:0000313" key="4">
    <source>
        <dbReference type="EMBL" id="KAK4128284.1"/>
    </source>
</evidence>
<proteinExistence type="inferred from homology"/>
<dbReference type="PANTHER" id="PTHR10972:SF184">
    <property type="entry name" value="OXYSTEROL-BINDING PROTEIN HOMOLOG 4-RELATED"/>
    <property type="match status" value="1"/>
</dbReference>
<dbReference type="Proteomes" id="UP001302602">
    <property type="component" value="Unassembled WGS sequence"/>
</dbReference>
<name>A0AAN6U8P1_9PEZI</name>
<dbReference type="AlphaFoldDB" id="A0AAN6U8P1"/>
<dbReference type="GO" id="GO:0016020">
    <property type="term" value="C:membrane"/>
    <property type="evidence" value="ECO:0007669"/>
    <property type="project" value="TreeGrafter"/>
</dbReference>
<reference evidence="4" key="1">
    <citation type="journal article" date="2023" name="Mol. Phylogenet. Evol.">
        <title>Genome-scale phylogeny and comparative genomics of the fungal order Sordariales.</title>
        <authorList>
            <person name="Hensen N."/>
            <person name="Bonometti L."/>
            <person name="Westerberg I."/>
            <person name="Brannstrom I.O."/>
            <person name="Guillou S."/>
            <person name="Cros-Aarteil S."/>
            <person name="Calhoun S."/>
            <person name="Haridas S."/>
            <person name="Kuo A."/>
            <person name="Mondo S."/>
            <person name="Pangilinan J."/>
            <person name="Riley R."/>
            <person name="LaButti K."/>
            <person name="Andreopoulos B."/>
            <person name="Lipzen A."/>
            <person name="Chen C."/>
            <person name="Yan M."/>
            <person name="Daum C."/>
            <person name="Ng V."/>
            <person name="Clum A."/>
            <person name="Steindorff A."/>
            <person name="Ohm R.A."/>
            <person name="Martin F."/>
            <person name="Silar P."/>
            <person name="Natvig D.O."/>
            <person name="Lalanne C."/>
            <person name="Gautier V."/>
            <person name="Ament-Velasquez S.L."/>
            <person name="Kruys A."/>
            <person name="Hutchinson M.I."/>
            <person name="Powell A.J."/>
            <person name="Barry K."/>
            <person name="Miller A.N."/>
            <person name="Grigoriev I.V."/>
            <person name="Debuchy R."/>
            <person name="Gladieux P."/>
            <person name="Hiltunen Thoren M."/>
            <person name="Johannesson H."/>
        </authorList>
    </citation>
    <scope>NUCLEOTIDE SEQUENCE</scope>
    <source>
        <strain evidence="4">CBS 731.68</strain>
    </source>
</reference>
<dbReference type="FunFam" id="1.10.287.2720:FF:000003">
    <property type="entry name" value="Oxysterol binding protein"/>
    <property type="match status" value="1"/>
</dbReference>
<dbReference type="GO" id="GO:0120009">
    <property type="term" value="P:intermembrane lipid transfer"/>
    <property type="evidence" value="ECO:0007669"/>
    <property type="project" value="UniProtKB-ARBA"/>
</dbReference>
<comment type="similarity">
    <text evidence="1 2">Belongs to the OSBP family.</text>
</comment>
<dbReference type="InterPro" id="IPR000648">
    <property type="entry name" value="Oxysterol-bd"/>
</dbReference>
<reference evidence="4" key="2">
    <citation type="submission" date="2023-05" db="EMBL/GenBank/DDBJ databases">
        <authorList>
            <consortium name="Lawrence Berkeley National Laboratory"/>
            <person name="Steindorff A."/>
            <person name="Hensen N."/>
            <person name="Bonometti L."/>
            <person name="Westerberg I."/>
            <person name="Brannstrom I.O."/>
            <person name="Guillou S."/>
            <person name="Cros-Aarteil S."/>
            <person name="Calhoun S."/>
            <person name="Haridas S."/>
            <person name="Kuo A."/>
            <person name="Mondo S."/>
            <person name="Pangilinan J."/>
            <person name="Riley R."/>
            <person name="Labutti K."/>
            <person name="Andreopoulos B."/>
            <person name="Lipzen A."/>
            <person name="Chen C."/>
            <person name="Yanf M."/>
            <person name="Daum C."/>
            <person name="Ng V."/>
            <person name="Clum A."/>
            <person name="Ohm R."/>
            <person name="Martin F."/>
            <person name="Silar P."/>
            <person name="Natvig D."/>
            <person name="Lalanne C."/>
            <person name="Gautier V."/>
            <person name="Ament-Velasquez S.L."/>
            <person name="Kruys A."/>
            <person name="Hutchinson M.I."/>
            <person name="Powell A.J."/>
            <person name="Barry K."/>
            <person name="Miller A.N."/>
            <person name="Grigoriev I.V."/>
            <person name="Debuchy R."/>
            <person name="Gladieux P."/>
            <person name="Thoren M.H."/>
            <person name="Johannesson H."/>
        </authorList>
    </citation>
    <scope>NUCLEOTIDE SEQUENCE</scope>
    <source>
        <strain evidence="4">CBS 731.68</strain>
    </source>
</reference>
<evidence type="ECO:0000313" key="5">
    <source>
        <dbReference type="Proteomes" id="UP001302602"/>
    </source>
</evidence>
<organism evidence="4 5">
    <name type="scientific">Parathielavia appendiculata</name>
    <dbReference type="NCBI Taxonomy" id="2587402"/>
    <lineage>
        <taxon>Eukaryota</taxon>
        <taxon>Fungi</taxon>
        <taxon>Dikarya</taxon>
        <taxon>Ascomycota</taxon>
        <taxon>Pezizomycotina</taxon>
        <taxon>Sordariomycetes</taxon>
        <taxon>Sordariomycetidae</taxon>
        <taxon>Sordariales</taxon>
        <taxon>Chaetomiaceae</taxon>
        <taxon>Parathielavia</taxon>
    </lineage>
</organism>
<dbReference type="Pfam" id="PF01237">
    <property type="entry name" value="Oxysterol_BP"/>
    <property type="match status" value="1"/>
</dbReference>
<dbReference type="InterPro" id="IPR018494">
    <property type="entry name" value="Oxysterol-bd_CS"/>
</dbReference>
<dbReference type="InterPro" id="IPR037239">
    <property type="entry name" value="OSBP_sf"/>
</dbReference>
<dbReference type="PROSITE" id="PS01013">
    <property type="entry name" value="OSBP"/>
    <property type="match status" value="1"/>
</dbReference>
<dbReference type="RefSeq" id="XP_062652055.1">
    <property type="nucleotide sequence ID" value="XM_062790883.1"/>
</dbReference>
<evidence type="ECO:0000256" key="1">
    <source>
        <dbReference type="ARBA" id="ARBA00008842"/>
    </source>
</evidence>
<dbReference type="Gene3D" id="6.10.250.1430">
    <property type="match status" value="1"/>
</dbReference>
<gene>
    <name evidence="4" type="ORF">N657DRAFT_629416</name>
</gene>
<dbReference type="FunFam" id="2.40.160.120:FF:000010">
    <property type="entry name" value="Oxysterol-binding protein homolog 4"/>
    <property type="match status" value="1"/>
</dbReference>
<dbReference type="GeneID" id="87827652"/>
<dbReference type="Gene3D" id="2.40.160.120">
    <property type="match status" value="1"/>
</dbReference>
<keyword evidence="5" id="KW-1185">Reference proteome</keyword>
<dbReference type="GO" id="GO:0005829">
    <property type="term" value="C:cytosol"/>
    <property type="evidence" value="ECO:0007669"/>
    <property type="project" value="TreeGrafter"/>
</dbReference>
<dbReference type="Gene3D" id="1.10.287.2720">
    <property type="match status" value="1"/>
</dbReference>
<comment type="caution">
    <text evidence="4">The sequence shown here is derived from an EMBL/GenBank/DDBJ whole genome shotgun (WGS) entry which is preliminary data.</text>
</comment>
<evidence type="ECO:0000256" key="2">
    <source>
        <dbReference type="RuleBase" id="RU003844"/>
    </source>
</evidence>
<accession>A0AAN6U8P1</accession>
<feature type="compositionally biased region" description="Basic and acidic residues" evidence="3">
    <location>
        <begin position="394"/>
        <end position="411"/>
    </location>
</feature>
<dbReference type="PANTHER" id="PTHR10972">
    <property type="entry name" value="OXYSTEROL-BINDING PROTEIN-RELATED"/>
    <property type="match status" value="1"/>
</dbReference>
<protein>
    <submittedName>
        <fullName evidence="4">Oxysterol-binding protein</fullName>
    </submittedName>
</protein>
<dbReference type="SUPFAM" id="SSF144000">
    <property type="entry name" value="Oxysterol-binding protein-like"/>
    <property type="match status" value="1"/>
</dbReference>
<feature type="region of interest" description="Disordered" evidence="3">
    <location>
        <begin position="394"/>
        <end position="417"/>
    </location>
</feature>
<dbReference type="Gene3D" id="3.30.70.3490">
    <property type="match status" value="1"/>
</dbReference>